<evidence type="ECO:0000313" key="2">
    <source>
        <dbReference type="EMBL" id="MED6147166.1"/>
    </source>
</evidence>
<sequence length="81" mass="8801">MDAYASDNPLHTHPVRGNKMALRKVYPPPSRFPIRLAALRAHQARDEVGPANAAPHDNEVVDISSDSDSEQVPEYVPGEGA</sequence>
<protein>
    <submittedName>
        <fullName evidence="2">Uncharacterized protein</fullName>
    </submittedName>
</protein>
<feature type="region of interest" description="Disordered" evidence="1">
    <location>
        <begin position="1"/>
        <end position="22"/>
    </location>
</feature>
<reference evidence="2 3" key="1">
    <citation type="journal article" date="2023" name="Plants (Basel)">
        <title>Bridging the Gap: Combining Genomics and Transcriptomics Approaches to Understand Stylosanthes scabra, an Orphan Legume from the Brazilian Caatinga.</title>
        <authorList>
            <person name="Ferreira-Neto J.R.C."/>
            <person name="da Silva M.D."/>
            <person name="Binneck E."/>
            <person name="de Melo N.F."/>
            <person name="da Silva R.H."/>
            <person name="de Melo A.L.T.M."/>
            <person name="Pandolfi V."/>
            <person name="Bustamante F.O."/>
            <person name="Brasileiro-Vidal A.C."/>
            <person name="Benko-Iseppon A.M."/>
        </authorList>
    </citation>
    <scope>NUCLEOTIDE SEQUENCE [LARGE SCALE GENOMIC DNA]</scope>
    <source>
        <tissue evidence="2">Leaves</tissue>
    </source>
</reference>
<accession>A0ABU6TEK6</accession>
<keyword evidence="3" id="KW-1185">Reference proteome</keyword>
<evidence type="ECO:0000313" key="3">
    <source>
        <dbReference type="Proteomes" id="UP001341840"/>
    </source>
</evidence>
<organism evidence="2 3">
    <name type="scientific">Stylosanthes scabra</name>
    <dbReference type="NCBI Taxonomy" id="79078"/>
    <lineage>
        <taxon>Eukaryota</taxon>
        <taxon>Viridiplantae</taxon>
        <taxon>Streptophyta</taxon>
        <taxon>Embryophyta</taxon>
        <taxon>Tracheophyta</taxon>
        <taxon>Spermatophyta</taxon>
        <taxon>Magnoliopsida</taxon>
        <taxon>eudicotyledons</taxon>
        <taxon>Gunneridae</taxon>
        <taxon>Pentapetalae</taxon>
        <taxon>rosids</taxon>
        <taxon>fabids</taxon>
        <taxon>Fabales</taxon>
        <taxon>Fabaceae</taxon>
        <taxon>Papilionoideae</taxon>
        <taxon>50 kb inversion clade</taxon>
        <taxon>dalbergioids sensu lato</taxon>
        <taxon>Dalbergieae</taxon>
        <taxon>Pterocarpus clade</taxon>
        <taxon>Stylosanthes</taxon>
    </lineage>
</organism>
<comment type="caution">
    <text evidence="2">The sequence shown here is derived from an EMBL/GenBank/DDBJ whole genome shotgun (WGS) entry which is preliminary data.</text>
</comment>
<dbReference type="EMBL" id="JASCZI010090851">
    <property type="protein sequence ID" value="MED6147166.1"/>
    <property type="molecule type" value="Genomic_DNA"/>
</dbReference>
<name>A0ABU6TEK6_9FABA</name>
<dbReference type="Proteomes" id="UP001341840">
    <property type="component" value="Unassembled WGS sequence"/>
</dbReference>
<gene>
    <name evidence="2" type="ORF">PIB30_041495</name>
</gene>
<feature type="region of interest" description="Disordered" evidence="1">
    <location>
        <begin position="45"/>
        <end position="81"/>
    </location>
</feature>
<evidence type="ECO:0000256" key="1">
    <source>
        <dbReference type="SAM" id="MobiDB-lite"/>
    </source>
</evidence>
<proteinExistence type="predicted"/>